<evidence type="ECO:0000256" key="5">
    <source>
        <dbReference type="ARBA" id="ARBA00025589"/>
    </source>
</evidence>
<dbReference type="GO" id="GO:0006281">
    <property type="term" value="P:DNA repair"/>
    <property type="evidence" value="ECO:0007669"/>
    <property type="project" value="InterPro"/>
</dbReference>
<dbReference type="Gene3D" id="3.30.70.270">
    <property type="match status" value="1"/>
</dbReference>
<evidence type="ECO:0000256" key="7">
    <source>
        <dbReference type="SAM" id="MobiDB-lite"/>
    </source>
</evidence>
<comment type="catalytic activity">
    <reaction evidence="6">
        <text>DNA(n) + a 2'-deoxyribonucleoside 5'-triphosphate = DNA(n+1) + diphosphate</text>
        <dbReference type="Rhea" id="RHEA:22508"/>
        <dbReference type="Rhea" id="RHEA-COMP:17339"/>
        <dbReference type="Rhea" id="RHEA-COMP:17340"/>
        <dbReference type="ChEBI" id="CHEBI:33019"/>
        <dbReference type="ChEBI" id="CHEBI:61560"/>
        <dbReference type="ChEBI" id="CHEBI:173112"/>
        <dbReference type="EC" id="2.7.7.7"/>
    </reaction>
</comment>
<evidence type="ECO:0000313" key="10">
    <source>
        <dbReference type="EMBL" id="MBA2934347.1"/>
    </source>
</evidence>
<proteinExistence type="inferred from homology"/>
<comment type="caution">
    <text evidence="10">The sequence shown here is derived from an EMBL/GenBank/DDBJ whole genome shotgun (WGS) entry which is preliminary data.</text>
</comment>
<dbReference type="Proteomes" id="UP000570166">
    <property type="component" value="Unassembled WGS sequence"/>
</dbReference>
<feature type="region of interest" description="Disordered" evidence="7">
    <location>
        <begin position="62"/>
        <end position="83"/>
    </location>
</feature>
<dbReference type="Pfam" id="PF00817">
    <property type="entry name" value="IMS"/>
    <property type="match status" value="1"/>
</dbReference>
<evidence type="ECO:0000259" key="8">
    <source>
        <dbReference type="Pfam" id="PF00817"/>
    </source>
</evidence>
<comment type="function">
    <text evidence="5">Poorly processive, error-prone DNA polymerase involved in untargeted mutagenesis. Copies undamaged DNA at stalled replication forks, which arise in vivo from mismatched or misaligned primer ends. These misaligned primers can be extended by PolIV. Exhibits no 3'-5' exonuclease (proofreading) activity. May be involved in translesional synthesis, in conjunction with the beta clamp from PolIII.</text>
</comment>
<dbReference type="Gene3D" id="3.40.1170.60">
    <property type="match status" value="1"/>
</dbReference>
<feature type="domain" description="UmuC" evidence="8">
    <location>
        <begin position="130"/>
        <end position="245"/>
    </location>
</feature>
<dbReference type="GO" id="GO:0003684">
    <property type="term" value="F:damaged DNA binding"/>
    <property type="evidence" value="ECO:0007669"/>
    <property type="project" value="InterPro"/>
</dbReference>
<evidence type="ECO:0000256" key="6">
    <source>
        <dbReference type="ARBA" id="ARBA00049244"/>
    </source>
</evidence>
<dbReference type="PANTHER" id="PTHR35369:SF2">
    <property type="entry name" value="BLR3025 PROTEIN"/>
    <property type="match status" value="1"/>
</dbReference>
<evidence type="ECO:0000256" key="3">
    <source>
        <dbReference type="ARBA" id="ARBA00012417"/>
    </source>
</evidence>
<accession>A0A838L5N5</accession>
<dbReference type="PANTHER" id="PTHR35369">
    <property type="entry name" value="BLR3025 PROTEIN-RELATED"/>
    <property type="match status" value="1"/>
</dbReference>
<gene>
    <name evidence="10" type="ORF">HZF05_09575</name>
</gene>
<dbReference type="InterPro" id="IPR043502">
    <property type="entry name" value="DNA/RNA_pol_sf"/>
</dbReference>
<keyword evidence="11" id="KW-1185">Reference proteome</keyword>
<protein>
    <recommendedName>
        <fullName evidence="3">DNA-directed DNA polymerase</fullName>
        <ecNumber evidence="3">2.7.7.7</ecNumber>
    </recommendedName>
</protein>
<dbReference type="AlphaFoldDB" id="A0A838L5N5"/>
<dbReference type="EMBL" id="JACEIB010000006">
    <property type="protein sequence ID" value="MBA2934347.1"/>
    <property type="molecule type" value="Genomic_DNA"/>
</dbReference>
<comment type="subunit">
    <text evidence="2">Monomer.</text>
</comment>
<dbReference type="RefSeq" id="WP_160365838.1">
    <property type="nucleotide sequence ID" value="NZ_JACEIB010000006.1"/>
</dbReference>
<dbReference type="Pfam" id="PF11799">
    <property type="entry name" value="IMS_C"/>
    <property type="match status" value="1"/>
</dbReference>
<keyword evidence="4" id="KW-0227">DNA damage</keyword>
<evidence type="ECO:0000259" key="9">
    <source>
        <dbReference type="Pfam" id="PF11799"/>
    </source>
</evidence>
<evidence type="ECO:0000256" key="2">
    <source>
        <dbReference type="ARBA" id="ARBA00011245"/>
    </source>
</evidence>
<evidence type="ECO:0000256" key="1">
    <source>
        <dbReference type="ARBA" id="ARBA00010945"/>
    </source>
</evidence>
<reference evidence="10 11" key="1">
    <citation type="submission" date="2020-07" db="EMBL/GenBank/DDBJ databases">
        <authorList>
            <person name="Sun Q."/>
        </authorList>
    </citation>
    <scope>NUCLEOTIDE SEQUENCE [LARGE SCALE GENOMIC DNA]</scope>
    <source>
        <strain evidence="10 11">CGMCC 1.13654</strain>
    </source>
</reference>
<dbReference type="InterPro" id="IPR050356">
    <property type="entry name" value="SulA_CellDiv_inhibitor"/>
</dbReference>
<dbReference type="InterPro" id="IPR017961">
    <property type="entry name" value="DNA_pol_Y-fam_little_finger"/>
</dbReference>
<dbReference type="InterPro" id="IPR001126">
    <property type="entry name" value="UmuC"/>
</dbReference>
<name>A0A838L5N5_9SPHN</name>
<sequence>MTRVASLYLPQLAIERLARIERPHALPEAPVSSLLPVDDDPGACSVPRGGGWRPGARWAGEDHAKARGGAMQASSLPRHQQPSMRELGRRFEAAPPPFRGTRSAEAGEGPAHAVTAAWTWARPRILVETVGQREIVTAACPSARELGLGPGMVAAQARALVPGLDVHPAQPELDRALLDRLALHAVRAWTPTAQVSDSQALWLDLTGTTHLFGGEEDFCRRLIGFCRRLGLTARVAIAGTAGAAHALARFATRPVVIVPPGGEVAAIAPLPLAALRLSPEALRAAARFGLDSVGDLLPMPRGPLARRLGMATITRLDQAIGRAAEPITGVVPFEAPVAERRLLEPIGTADSIALVIGDLVGDLIEALRARGLGARALDLMLQRVDGTEQHVIFGTARATRDARHLIRLLGLRVDTVDPGLGIEVMRLTATRADALDAVPLAATFGGDGKPDDLAPLIDQLSARIGSAALFKVAPVESDVPERAVARVGPLESPTGWSRWRRPARLLRRPELLHNVVALLPDAAPRRFSWRGKAHVIVAGDGPERVFGEWWRRDGEVWAVRDYYQIEDADGGRYWIFRRGDGVDGTTGDLSWHLHGVFG</sequence>
<dbReference type="SUPFAM" id="SSF56672">
    <property type="entry name" value="DNA/RNA polymerases"/>
    <property type="match status" value="1"/>
</dbReference>
<dbReference type="InterPro" id="IPR043128">
    <property type="entry name" value="Rev_trsase/Diguanyl_cyclase"/>
</dbReference>
<organism evidence="10 11">
    <name type="scientific">Sphingomonas chungangi</name>
    <dbReference type="NCBI Taxonomy" id="2683589"/>
    <lineage>
        <taxon>Bacteria</taxon>
        <taxon>Pseudomonadati</taxon>
        <taxon>Pseudomonadota</taxon>
        <taxon>Alphaproteobacteria</taxon>
        <taxon>Sphingomonadales</taxon>
        <taxon>Sphingomonadaceae</taxon>
        <taxon>Sphingomonas</taxon>
    </lineage>
</organism>
<dbReference type="EC" id="2.7.7.7" evidence="3"/>
<evidence type="ECO:0000256" key="4">
    <source>
        <dbReference type="ARBA" id="ARBA00022763"/>
    </source>
</evidence>
<comment type="similarity">
    <text evidence="1">Belongs to the DNA polymerase type-Y family.</text>
</comment>
<feature type="domain" description="DNA polymerase Y-family little finger" evidence="9">
    <location>
        <begin position="338"/>
        <end position="429"/>
    </location>
</feature>
<evidence type="ECO:0000313" key="11">
    <source>
        <dbReference type="Proteomes" id="UP000570166"/>
    </source>
</evidence>
<dbReference type="CDD" id="cd03468">
    <property type="entry name" value="PolY_like"/>
    <property type="match status" value="1"/>
</dbReference>
<feature type="compositionally biased region" description="Polar residues" evidence="7">
    <location>
        <begin position="72"/>
        <end position="83"/>
    </location>
</feature>